<dbReference type="AlphaFoldDB" id="A0AAD7USA6"/>
<evidence type="ECO:0000313" key="3">
    <source>
        <dbReference type="Proteomes" id="UP001234581"/>
    </source>
</evidence>
<feature type="transmembrane region" description="Helical" evidence="1">
    <location>
        <begin position="160"/>
        <end position="190"/>
    </location>
</feature>
<evidence type="ECO:0000256" key="1">
    <source>
        <dbReference type="SAM" id="Phobius"/>
    </source>
</evidence>
<dbReference type="GeneID" id="83220430"/>
<feature type="transmembrane region" description="Helical" evidence="1">
    <location>
        <begin position="40"/>
        <end position="62"/>
    </location>
</feature>
<dbReference type="RefSeq" id="XP_058336256.1">
    <property type="nucleotide sequence ID" value="XM_058492977.1"/>
</dbReference>
<dbReference type="Proteomes" id="UP001234581">
    <property type="component" value="Unassembled WGS sequence"/>
</dbReference>
<name>A0AAD7USA6_9FUNG</name>
<evidence type="ECO:0000313" key="2">
    <source>
        <dbReference type="EMBL" id="KAJ8651341.1"/>
    </source>
</evidence>
<accession>A0AAD7USA6</accession>
<feature type="transmembrane region" description="Helical" evidence="1">
    <location>
        <begin position="74"/>
        <end position="98"/>
    </location>
</feature>
<keyword evidence="1" id="KW-1133">Transmembrane helix</keyword>
<keyword evidence="1" id="KW-0472">Membrane</keyword>
<organism evidence="2 3">
    <name type="scientific">Lichtheimia ornata</name>
    <dbReference type="NCBI Taxonomy" id="688661"/>
    <lineage>
        <taxon>Eukaryota</taxon>
        <taxon>Fungi</taxon>
        <taxon>Fungi incertae sedis</taxon>
        <taxon>Mucoromycota</taxon>
        <taxon>Mucoromycotina</taxon>
        <taxon>Mucoromycetes</taxon>
        <taxon>Mucorales</taxon>
        <taxon>Lichtheimiaceae</taxon>
        <taxon>Lichtheimia</taxon>
    </lineage>
</organism>
<keyword evidence="3" id="KW-1185">Reference proteome</keyword>
<comment type="caution">
    <text evidence="2">The sequence shown here is derived from an EMBL/GenBank/DDBJ whole genome shotgun (WGS) entry which is preliminary data.</text>
</comment>
<protein>
    <submittedName>
        <fullName evidence="2">Uncharacterized protein</fullName>
    </submittedName>
</protein>
<sequence length="267" mass="29613">MPIKYRSIAFKPSATVAGLINKRTIAKNRLDLDISRISCIWLSLCADYSAICLSSGSLGFSWMKLSLNVDMFSCVWLSLYVGYSASYLSSGALGFLWMQLSLDANMLTCIWLSLYVCYSASYLSSGALGLSWMKLPLRDTCLVPFGCLIDAAIIGCRQGFIHMAFIVCGIFSKLLVFWSFGIFMDAAIIAKYRSMDSGQRATSTASFSVSLPITSFDGFRYCTTYWTLPFISIYSGKATIVDNPFNGHPATHACYWWIISATSKKQQ</sequence>
<dbReference type="EMBL" id="JARTCD010000274">
    <property type="protein sequence ID" value="KAJ8651341.1"/>
    <property type="molecule type" value="Genomic_DNA"/>
</dbReference>
<gene>
    <name evidence="2" type="ORF">O0I10_013157</name>
</gene>
<proteinExistence type="predicted"/>
<keyword evidence="1" id="KW-0812">Transmembrane</keyword>
<reference evidence="2 3" key="1">
    <citation type="submission" date="2023-03" db="EMBL/GenBank/DDBJ databases">
        <title>Genome sequence of Lichtheimia ornata CBS 291.66.</title>
        <authorList>
            <person name="Mohabir J.T."/>
            <person name="Shea T.P."/>
            <person name="Kurbessoian T."/>
            <person name="Berby B."/>
            <person name="Fontaine J."/>
            <person name="Livny J."/>
            <person name="Gnirke A."/>
            <person name="Stajich J.E."/>
            <person name="Cuomo C.A."/>
        </authorList>
    </citation>
    <scope>NUCLEOTIDE SEQUENCE [LARGE SCALE GENOMIC DNA]</scope>
    <source>
        <strain evidence="2">CBS 291.66</strain>
    </source>
</reference>
<feature type="transmembrane region" description="Helical" evidence="1">
    <location>
        <begin position="104"/>
        <end position="123"/>
    </location>
</feature>